<sequence>MSSKKAIVTDEHREEARALREIWNRVKPRNQKEFGAEFGIGGQTAVSNFLSGTSALSLKAAAGFAAGLGCRIEDFSPRLAAPAAQIAELTPPPPPSSDEYTSVRYANVRFANGTGKVAYVAADKPALVFRTDFLKKAGVSQANAVVVDATGHSNEPKIPDGSIVLVNRGDKERLNGDFYAFRADGELLIKRLQDVPGAGVLAIADNPSFKPKQIMYREGDDFEVIGRAVWAGIML</sequence>
<dbReference type="EMBL" id="CP120956">
    <property type="protein sequence ID" value="WFF79322.1"/>
    <property type="molecule type" value="Genomic_DNA"/>
</dbReference>
<reference evidence="5" key="1">
    <citation type="submission" date="2023-03" db="EMBL/GenBank/DDBJ databases">
        <title>Synergistic degradation of erythromycin by symbiotic bacteria Ery-6A and Ery-6B and application in simulated water remediation.</title>
        <authorList>
            <person name="Xu S."/>
        </authorList>
    </citation>
    <scope>NUCLEOTIDE SEQUENCE</scope>
    <source>
        <strain evidence="5">Ery-6A</strain>
    </source>
</reference>
<protein>
    <submittedName>
        <fullName evidence="5">S24 family peptidase</fullName>
    </submittedName>
</protein>
<evidence type="ECO:0000256" key="3">
    <source>
        <dbReference type="ARBA" id="ARBA00023163"/>
    </source>
</evidence>
<dbReference type="Pfam" id="PF00717">
    <property type="entry name" value="Peptidase_S24"/>
    <property type="match status" value="1"/>
</dbReference>
<dbReference type="Gene3D" id="1.10.260.40">
    <property type="entry name" value="lambda repressor-like DNA-binding domains"/>
    <property type="match status" value="1"/>
</dbReference>
<accession>A0AAX3SH17</accession>
<dbReference type="AlphaFoldDB" id="A0AAX3SH17"/>
<gene>
    <name evidence="5" type="ORF">PYR84_20550</name>
</gene>
<dbReference type="Proteomes" id="UP001219066">
    <property type="component" value="Chromosome"/>
</dbReference>
<evidence type="ECO:0000313" key="5">
    <source>
        <dbReference type="EMBL" id="WFF79322.1"/>
    </source>
</evidence>
<dbReference type="InterPro" id="IPR010982">
    <property type="entry name" value="Lambda_DNA-bd_dom_sf"/>
</dbReference>
<keyword evidence="1" id="KW-0805">Transcription regulation</keyword>
<dbReference type="RefSeq" id="WP_277848722.1">
    <property type="nucleotide sequence ID" value="NZ_CP120956.1"/>
</dbReference>
<dbReference type="SUPFAM" id="SSF47413">
    <property type="entry name" value="lambda repressor-like DNA-binding domains"/>
    <property type="match status" value="1"/>
</dbReference>
<dbReference type="PANTHER" id="PTHR40661:SF3">
    <property type="entry name" value="FELS-1 PROPHAGE TRANSCRIPTIONAL REGULATOR"/>
    <property type="match status" value="1"/>
</dbReference>
<keyword evidence="2" id="KW-0238">DNA-binding</keyword>
<organism evidence="5 6">
    <name type="scientific">Delftia tsuruhatensis</name>
    <dbReference type="NCBI Taxonomy" id="180282"/>
    <lineage>
        <taxon>Bacteria</taxon>
        <taxon>Pseudomonadati</taxon>
        <taxon>Pseudomonadota</taxon>
        <taxon>Betaproteobacteria</taxon>
        <taxon>Burkholderiales</taxon>
        <taxon>Comamonadaceae</taxon>
        <taxon>Delftia</taxon>
    </lineage>
</organism>
<evidence type="ECO:0000256" key="1">
    <source>
        <dbReference type="ARBA" id="ARBA00023015"/>
    </source>
</evidence>
<dbReference type="SUPFAM" id="SSF51306">
    <property type="entry name" value="LexA/Signal peptidase"/>
    <property type="match status" value="1"/>
</dbReference>
<evidence type="ECO:0000259" key="4">
    <source>
        <dbReference type="Pfam" id="PF00717"/>
    </source>
</evidence>
<dbReference type="InterPro" id="IPR015927">
    <property type="entry name" value="Peptidase_S24_S26A/B/C"/>
</dbReference>
<dbReference type="GO" id="GO:0003677">
    <property type="term" value="F:DNA binding"/>
    <property type="evidence" value="ECO:0007669"/>
    <property type="project" value="UniProtKB-KW"/>
</dbReference>
<evidence type="ECO:0000256" key="2">
    <source>
        <dbReference type="ARBA" id="ARBA00023125"/>
    </source>
</evidence>
<proteinExistence type="predicted"/>
<feature type="domain" description="Peptidase S24/S26A/S26B/S26C" evidence="4">
    <location>
        <begin position="116"/>
        <end position="229"/>
    </location>
</feature>
<dbReference type="Gene3D" id="2.10.109.10">
    <property type="entry name" value="Umud Fragment, subunit A"/>
    <property type="match status" value="1"/>
</dbReference>
<name>A0AAX3SH17_9BURK</name>
<dbReference type="CDD" id="cd06529">
    <property type="entry name" value="S24_LexA-like"/>
    <property type="match status" value="1"/>
</dbReference>
<dbReference type="InterPro" id="IPR036286">
    <property type="entry name" value="LexA/Signal_pep-like_sf"/>
</dbReference>
<dbReference type="InterPro" id="IPR039418">
    <property type="entry name" value="LexA-like"/>
</dbReference>
<keyword evidence="3" id="KW-0804">Transcription</keyword>
<dbReference type="PANTHER" id="PTHR40661">
    <property type="match status" value="1"/>
</dbReference>
<evidence type="ECO:0000313" key="6">
    <source>
        <dbReference type="Proteomes" id="UP001219066"/>
    </source>
</evidence>